<dbReference type="InterPro" id="IPR056125">
    <property type="entry name" value="DUF7708"/>
</dbReference>
<evidence type="ECO:0000313" key="4">
    <source>
        <dbReference type="Proteomes" id="UP001373714"/>
    </source>
</evidence>
<organism evidence="3 4">
    <name type="scientific">Orbilia blumenaviensis</name>
    <dbReference type="NCBI Taxonomy" id="1796055"/>
    <lineage>
        <taxon>Eukaryota</taxon>
        <taxon>Fungi</taxon>
        <taxon>Dikarya</taxon>
        <taxon>Ascomycota</taxon>
        <taxon>Pezizomycotina</taxon>
        <taxon>Orbiliomycetes</taxon>
        <taxon>Orbiliales</taxon>
        <taxon>Orbiliaceae</taxon>
        <taxon>Orbilia</taxon>
    </lineage>
</organism>
<dbReference type="SUPFAM" id="SSF52540">
    <property type="entry name" value="P-loop containing nucleoside triphosphate hydrolases"/>
    <property type="match status" value="1"/>
</dbReference>
<dbReference type="Pfam" id="PF24883">
    <property type="entry name" value="NPHP3_N"/>
    <property type="match status" value="1"/>
</dbReference>
<evidence type="ECO:0000259" key="2">
    <source>
        <dbReference type="PROSITE" id="PS50837"/>
    </source>
</evidence>
<dbReference type="Proteomes" id="UP001373714">
    <property type="component" value="Unassembled WGS sequence"/>
</dbReference>
<dbReference type="InterPro" id="IPR056884">
    <property type="entry name" value="NPHP3-like_N"/>
</dbReference>
<dbReference type="InterPro" id="IPR027417">
    <property type="entry name" value="P-loop_NTPase"/>
</dbReference>
<dbReference type="InterPro" id="IPR007111">
    <property type="entry name" value="NACHT_NTPase"/>
</dbReference>
<dbReference type="PANTHER" id="PTHR10039">
    <property type="entry name" value="AMELOGENIN"/>
    <property type="match status" value="1"/>
</dbReference>
<dbReference type="PANTHER" id="PTHR10039:SF14">
    <property type="entry name" value="NACHT DOMAIN-CONTAINING PROTEIN"/>
    <property type="match status" value="1"/>
</dbReference>
<sequence length="1132" mass="130568">MVFSKSGKDQLQDALQEFTNGLSLEDRQNLPANPGLKDIVNFISDANRLSAKGKSRRYGERIQPFLEALRQFTGTVDVMVQSNPEIASLVWGTVKFFMTIAIAHHAYFESVCNNLERIGKLCPLIERFNALLPDPDLQDAVCEFYSIIVKLFTKLLPVLRKKGLKSYFKATIGSLKGEFRDFEAQLERHQGYVDGYIKLASERSHHHQRQLNAHFRSQVIDYTTQDVVRWNESLTLWLFLCTELRRDLLLEKITGYNFHDLYFRHLSKAHSGTGNWIFSFRDFEIWESKSFSKPILWCHGIPGSGKSVLTATISKQLLERYPDSTAFFFCDFQNKLSLKWETIVRSLVRQILSVADQDDTVLEKFDKPISQDEVVNILKQALEQKSQFYLIFDGIDECEESDKYKLLQLLESLFSPSKQRTKILVASRYSVDISRRMNEDRVQEINLVEHIRPDIEKYIEFELQERIRFRSLMVTPQMSKEIAAALSTKAEGMFLYVQFQIDDICTAITEDALRECLRGLPRGLPETYDRILAKIERSHDFPMAKKVFNWIVAASRPLTLEELAETCAFEPGDEQYADGRFPTDDWKIIFNCNNLVTVEPHRGKNSVHFAHSTVLGHLREKDIIVDTRANDYAACICMTYLNFSDFERQVARYKPNAHEIQIQNPKEWIPTLLAPSQNVASTTKAIQIVSGITNSRRSTASTADPPPINLRSLQKKFIKSSDSDSELDNELTPKELRYKYKFLEYVRQNWINHCRFMDDSHKCWNLFSKLILEKKLPVQHLPWADDIPSQDRAKSMPELEKNESLEISLADCLPVEWAIRCRNLPVVKVWRKNINDLNKWELILRSQICNGEVSIYRGPSDWRDYSIGGRTWKMERGSYKRMSHYDYIRIENPPLLGRAIYQRSDVTDFLTTTCQIHFAVEMGILYQDAAVIASALENFDGSWRCDHGPEISLERSLEICYPYAGILTDILGLLIMTASGLTGMTLAARSPSYVRERIWKWYRPRQMLEIAKMVEVLLKSGFCLPEGVAWDKSTSVLPTKHADWARAIYLRVGDSSPTYLELALHLYLPDIADLLVQFGATVPIKRDILKRAKEISASGVISAFYKIVENDPTLNIKDYEMLTPDIEDLELL</sequence>
<protein>
    <recommendedName>
        <fullName evidence="2">NACHT domain-containing protein</fullName>
    </recommendedName>
</protein>
<evidence type="ECO:0000313" key="3">
    <source>
        <dbReference type="EMBL" id="KAK6354415.1"/>
    </source>
</evidence>
<dbReference type="PROSITE" id="PS50837">
    <property type="entry name" value="NACHT"/>
    <property type="match status" value="1"/>
</dbReference>
<feature type="domain" description="NACHT" evidence="2">
    <location>
        <begin position="294"/>
        <end position="428"/>
    </location>
</feature>
<comment type="caution">
    <text evidence="3">The sequence shown here is derived from an EMBL/GenBank/DDBJ whole genome shotgun (WGS) entry which is preliminary data.</text>
</comment>
<gene>
    <name evidence="3" type="ORF">TWF730_008821</name>
</gene>
<name>A0AAV9V5V1_9PEZI</name>
<dbReference type="Gene3D" id="3.40.50.300">
    <property type="entry name" value="P-loop containing nucleotide triphosphate hydrolases"/>
    <property type="match status" value="1"/>
</dbReference>
<accession>A0AAV9V5V1</accession>
<proteinExistence type="predicted"/>
<keyword evidence="4" id="KW-1185">Reference proteome</keyword>
<keyword evidence="1" id="KW-0677">Repeat</keyword>
<dbReference type="Pfam" id="PF24809">
    <property type="entry name" value="DUF7708"/>
    <property type="match status" value="1"/>
</dbReference>
<dbReference type="AlphaFoldDB" id="A0AAV9V5V1"/>
<reference evidence="3 4" key="1">
    <citation type="submission" date="2019-10" db="EMBL/GenBank/DDBJ databases">
        <authorList>
            <person name="Palmer J.M."/>
        </authorList>
    </citation>
    <scope>NUCLEOTIDE SEQUENCE [LARGE SCALE GENOMIC DNA]</scope>
    <source>
        <strain evidence="3 4">TWF730</strain>
    </source>
</reference>
<evidence type="ECO:0000256" key="1">
    <source>
        <dbReference type="ARBA" id="ARBA00022737"/>
    </source>
</evidence>
<dbReference type="EMBL" id="JAVHNS010000005">
    <property type="protein sequence ID" value="KAK6354415.1"/>
    <property type="molecule type" value="Genomic_DNA"/>
</dbReference>